<dbReference type="EMBL" id="LXEQ01000016">
    <property type="protein sequence ID" value="OAT30824.1"/>
    <property type="molecule type" value="Genomic_DNA"/>
</dbReference>
<evidence type="ECO:0000313" key="21">
    <source>
        <dbReference type="Proteomes" id="UP000078407"/>
    </source>
</evidence>
<evidence type="ECO:0000256" key="16">
    <source>
        <dbReference type="ARBA" id="ARBA00023264"/>
    </source>
</evidence>
<dbReference type="SUPFAM" id="SSF54197">
    <property type="entry name" value="HIT-like"/>
    <property type="match status" value="1"/>
</dbReference>
<comment type="caution">
    <text evidence="20">The sequence shown here is derived from an EMBL/GenBank/DDBJ whole genome shotgun (WGS) entry which is preliminary data.</text>
</comment>
<comment type="pathway">
    <text evidence="4">Lipid metabolism.</text>
</comment>
<accession>A0ABX2WC29</accession>
<evidence type="ECO:0000256" key="15">
    <source>
        <dbReference type="ARBA" id="ARBA00023209"/>
    </source>
</evidence>
<evidence type="ECO:0000256" key="17">
    <source>
        <dbReference type="ARBA" id="ARBA00032888"/>
    </source>
</evidence>
<evidence type="ECO:0000256" key="3">
    <source>
        <dbReference type="ARBA" id="ARBA00004927"/>
    </source>
</evidence>
<keyword evidence="10 19" id="KW-0812">Transmembrane</keyword>
<evidence type="ECO:0000256" key="14">
    <source>
        <dbReference type="ARBA" id="ARBA00023136"/>
    </source>
</evidence>
<comment type="catalytic activity">
    <reaction evidence="1 19">
        <text>a CDP-1,2-diacyl-sn-glycerol + H2O = a 1,2-diacyl-sn-glycero-3-phosphate + CMP + 2 H(+)</text>
        <dbReference type="Rhea" id="RHEA:15221"/>
        <dbReference type="ChEBI" id="CHEBI:15377"/>
        <dbReference type="ChEBI" id="CHEBI:15378"/>
        <dbReference type="ChEBI" id="CHEBI:58332"/>
        <dbReference type="ChEBI" id="CHEBI:58608"/>
        <dbReference type="ChEBI" id="CHEBI:60377"/>
        <dbReference type="EC" id="3.6.1.26"/>
    </reaction>
</comment>
<keyword evidence="16 19" id="KW-1208">Phospholipid metabolism</keyword>
<name>A0ABX2WC29_9ENTR</name>
<evidence type="ECO:0000256" key="18">
    <source>
        <dbReference type="ARBA" id="ARBA00032892"/>
    </source>
</evidence>
<reference evidence="20 21" key="1">
    <citation type="submission" date="2016-04" db="EMBL/GenBank/DDBJ databases">
        <title>ATOL: Assembling a taxonomically balanced genome-scale reconstruction of the evolutionary history of the Enterobacteriaceae.</title>
        <authorList>
            <person name="Plunkett G.III."/>
            <person name="Neeno-Eckwall E.C."/>
            <person name="Glasner J.D."/>
            <person name="Perna N.T."/>
        </authorList>
    </citation>
    <scope>NUCLEOTIDE SEQUENCE [LARGE SCALE GENOMIC DNA]</scope>
    <source>
        <strain evidence="20 21">ATCC 51602</strain>
    </source>
</reference>
<comment type="pathway">
    <text evidence="3 19">Phospholipid metabolism; CDP-diacylglycerol degradation; phosphatidate from CDP-diacylglycerol: step 1/1.</text>
</comment>
<dbReference type="Gene3D" id="3.30.428.30">
    <property type="entry name" value="HIT family - CDH-like"/>
    <property type="match status" value="1"/>
</dbReference>
<evidence type="ECO:0000256" key="8">
    <source>
        <dbReference type="ARBA" id="ARBA00022475"/>
    </source>
</evidence>
<evidence type="ECO:0000256" key="9">
    <source>
        <dbReference type="ARBA" id="ARBA00022516"/>
    </source>
</evidence>
<keyword evidence="8 19" id="KW-1003">Cell membrane</keyword>
<keyword evidence="9 19" id="KW-0444">Lipid biosynthesis</keyword>
<organism evidence="20 21">
    <name type="scientific">Buttiauxella ferragutiae ATCC 51602</name>
    <dbReference type="NCBI Taxonomy" id="1354252"/>
    <lineage>
        <taxon>Bacteria</taxon>
        <taxon>Pseudomonadati</taxon>
        <taxon>Pseudomonadota</taxon>
        <taxon>Gammaproteobacteria</taxon>
        <taxon>Enterobacterales</taxon>
        <taxon>Enterobacteriaceae</taxon>
        <taxon>Buttiauxella</taxon>
    </lineage>
</organism>
<proteinExistence type="inferred from homology"/>
<evidence type="ECO:0000256" key="11">
    <source>
        <dbReference type="ARBA" id="ARBA00022801"/>
    </source>
</evidence>
<keyword evidence="21" id="KW-1185">Reference proteome</keyword>
<dbReference type="PIRSF" id="PIRSF001273">
    <property type="entry name" value="CDH"/>
    <property type="match status" value="1"/>
</dbReference>
<keyword evidence="13 19" id="KW-0443">Lipid metabolism</keyword>
<evidence type="ECO:0000256" key="6">
    <source>
        <dbReference type="ARBA" id="ARBA00012375"/>
    </source>
</evidence>
<evidence type="ECO:0000256" key="13">
    <source>
        <dbReference type="ARBA" id="ARBA00023098"/>
    </source>
</evidence>
<evidence type="ECO:0000256" key="10">
    <source>
        <dbReference type="ARBA" id="ARBA00022692"/>
    </source>
</evidence>
<keyword evidence="15 19" id="KW-0594">Phospholipid biosynthesis</keyword>
<dbReference type="NCBIfam" id="NF003986">
    <property type="entry name" value="PRK05471.1-5"/>
    <property type="match status" value="1"/>
</dbReference>
<dbReference type="EC" id="3.6.1.26" evidence="6 19"/>
<gene>
    <name evidence="19" type="primary">cdh</name>
    <name evidence="20" type="ORF">M976_00814</name>
</gene>
<dbReference type="GO" id="GO:0008715">
    <property type="term" value="F:CDP-diacylglycerol diphosphatase activity"/>
    <property type="evidence" value="ECO:0007669"/>
    <property type="project" value="UniProtKB-EC"/>
</dbReference>
<evidence type="ECO:0000256" key="12">
    <source>
        <dbReference type="ARBA" id="ARBA00022989"/>
    </source>
</evidence>
<evidence type="ECO:0000256" key="7">
    <source>
        <dbReference type="ARBA" id="ARBA00019608"/>
    </source>
</evidence>
<evidence type="ECO:0000313" key="20">
    <source>
        <dbReference type="EMBL" id="OAT30824.1"/>
    </source>
</evidence>
<keyword evidence="12 19" id="KW-1133">Transmembrane helix</keyword>
<dbReference type="Proteomes" id="UP000078407">
    <property type="component" value="Unassembled WGS sequence"/>
</dbReference>
<evidence type="ECO:0000256" key="2">
    <source>
        <dbReference type="ARBA" id="ARBA00004162"/>
    </source>
</evidence>
<evidence type="ECO:0000256" key="19">
    <source>
        <dbReference type="HAMAP-Rule" id="MF_00319"/>
    </source>
</evidence>
<dbReference type="InterPro" id="IPR003763">
    <property type="entry name" value="CDP-diacylglyc_Pase"/>
</dbReference>
<protein>
    <recommendedName>
        <fullName evidence="7 19">CDP-diacylglycerol pyrophosphatase</fullName>
        <ecNumber evidence="6 19">3.6.1.26</ecNumber>
    </recommendedName>
    <alternativeName>
        <fullName evidence="17 19">CDP-diacylglycerol phosphatidylhydrolase</fullName>
    </alternativeName>
    <alternativeName>
        <fullName evidence="18 19">CDP-diglyceride hydrolase</fullName>
    </alternativeName>
</protein>
<keyword evidence="11 19" id="KW-0378">Hydrolase</keyword>
<dbReference type="InterPro" id="IPR036265">
    <property type="entry name" value="HIT-like_sf"/>
</dbReference>
<dbReference type="Pfam" id="PF02611">
    <property type="entry name" value="CDH"/>
    <property type="match status" value="1"/>
</dbReference>
<sequence length="258" mass="29214">MVSEVSMQWCRRKLVLLLLLLAIAVVIGFSLRQYLHHPDALWRIVSQQCVPNQRDNQNPEPCAKVDLPSGYVLLKDINGPLQYLLLPIAKISGMESPELLQPKTANFFWLAWQQRTILSLRRGFQIPDDIISLTINSATGRSQNQLHIHISCLRADVRGELDRYAKTLNNEWQAFPVDLAGNSYIARKVGAAEFSQRSPFMMLATQVPQAREHMGRYSLAMAKLADGEWVALATERNLLRLNLASSEQLQDHDCGLLK</sequence>
<comment type="similarity">
    <text evidence="5 19">Belongs to the Cdh family.</text>
</comment>
<keyword evidence="14 19" id="KW-0472">Membrane</keyword>
<evidence type="ECO:0000256" key="4">
    <source>
        <dbReference type="ARBA" id="ARBA00005189"/>
    </source>
</evidence>
<evidence type="ECO:0000256" key="1">
    <source>
        <dbReference type="ARBA" id="ARBA00001007"/>
    </source>
</evidence>
<evidence type="ECO:0000256" key="5">
    <source>
        <dbReference type="ARBA" id="ARBA00006435"/>
    </source>
</evidence>
<comment type="subcellular location">
    <subcellularLocation>
        <location evidence="2 19">Cell membrane</location>
        <topology evidence="2 19">Single-pass membrane protein</topology>
    </subcellularLocation>
</comment>
<dbReference type="HAMAP" id="MF_00319">
    <property type="entry name" value="Cdh"/>
    <property type="match status" value="1"/>
</dbReference>